<keyword evidence="2" id="KW-1133">Transmembrane helix</keyword>
<organism evidence="3 4">
    <name type="scientific">Thamnocephalis sphaerospora</name>
    <dbReference type="NCBI Taxonomy" id="78915"/>
    <lineage>
        <taxon>Eukaryota</taxon>
        <taxon>Fungi</taxon>
        <taxon>Fungi incertae sedis</taxon>
        <taxon>Zoopagomycota</taxon>
        <taxon>Zoopagomycotina</taxon>
        <taxon>Zoopagomycetes</taxon>
        <taxon>Zoopagales</taxon>
        <taxon>Sigmoideomycetaceae</taxon>
        <taxon>Thamnocephalis</taxon>
    </lineage>
</organism>
<dbReference type="Proteomes" id="UP000271241">
    <property type="component" value="Unassembled WGS sequence"/>
</dbReference>
<gene>
    <name evidence="3" type="ORF">THASP1DRAFT_29616</name>
</gene>
<sequence>MFIARVRSSSSARQPLPFEDQQSAAAPTEQHAEYVLNGPMPSARRRHARATTWSSICPFLLFALLGLLCPLMSWHIAGVSAQDNLVSRLAPSDASRLVLPNGDINPNQPTSAVLIMATPTATPTTQQRPPGSGSPTPSSSSVMTIIVTHVLAPFQTPNITIVRAAEENSSASVRASQVASSLVAAIVAASVICAFVVAGVLAV</sequence>
<accession>A0A4V1IWS6</accession>
<keyword evidence="2" id="KW-0472">Membrane</keyword>
<dbReference type="EMBL" id="KZ992588">
    <property type="protein sequence ID" value="RKP08589.1"/>
    <property type="molecule type" value="Genomic_DNA"/>
</dbReference>
<protein>
    <recommendedName>
        <fullName evidence="5">Transmembrane protein</fullName>
    </recommendedName>
</protein>
<keyword evidence="2" id="KW-0812">Transmembrane</keyword>
<feature type="transmembrane region" description="Helical" evidence="2">
    <location>
        <begin position="178"/>
        <end position="202"/>
    </location>
</feature>
<proteinExistence type="predicted"/>
<evidence type="ECO:0000256" key="1">
    <source>
        <dbReference type="SAM" id="MobiDB-lite"/>
    </source>
</evidence>
<dbReference type="AlphaFoldDB" id="A0A4V1IWS6"/>
<evidence type="ECO:0000313" key="3">
    <source>
        <dbReference type="EMBL" id="RKP08589.1"/>
    </source>
</evidence>
<feature type="region of interest" description="Disordered" evidence="1">
    <location>
        <begin position="121"/>
        <end position="140"/>
    </location>
</feature>
<evidence type="ECO:0008006" key="5">
    <source>
        <dbReference type="Google" id="ProtNLM"/>
    </source>
</evidence>
<keyword evidence="4" id="KW-1185">Reference proteome</keyword>
<feature type="region of interest" description="Disordered" evidence="1">
    <location>
        <begin position="1"/>
        <end position="28"/>
    </location>
</feature>
<reference evidence="4" key="1">
    <citation type="journal article" date="2018" name="Nat. Microbiol.">
        <title>Leveraging single-cell genomics to expand the fungal tree of life.</title>
        <authorList>
            <person name="Ahrendt S.R."/>
            <person name="Quandt C.A."/>
            <person name="Ciobanu D."/>
            <person name="Clum A."/>
            <person name="Salamov A."/>
            <person name="Andreopoulos B."/>
            <person name="Cheng J.F."/>
            <person name="Woyke T."/>
            <person name="Pelin A."/>
            <person name="Henrissat B."/>
            <person name="Reynolds N.K."/>
            <person name="Benny G.L."/>
            <person name="Smith M.E."/>
            <person name="James T.Y."/>
            <person name="Grigoriev I.V."/>
        </authorList>
    </citation>
    <scope>NUCLEOTIDE SEQUENCE [LARGE SCALE GENOMIC DNA]</scope>
    <source>
        <strain evidence="4">RSA 1356</strain>
    </source>
</reference>
<evidence type="ECO:0000256" key="2">
    <source>
        <dbReference type="SAM" id="Phobius"/>
    </source>
</evidence>
<name>A0A4V1IWS6_9FUNG</name>
<evidence type="ECO:0000313" key="4">
    <source>
        <dbReference type="Proteomes" id="UP000271241"/>
    </source>
</evidence>
<feature type="transmembrane region" description="Helical" evidence="2">
    <location>
        <begin position="53"/>
        <end position="77"/>
    </location>
</feature>